<dbReference type="SUPFAM" id="SSF56988">
    <property type="entry name" value="Anthrax protective antigen"/>
    <property type="match status" value="1"/>
</dbReference>
<accession>A0A812VJN1</accession>
<dbReference type="PROSITE" id="PS51820">
    <property type="entry name" value="PA14"/>
    <property type="match status" value="1"/>
</dbReference>
<keyword evidence="4 6" id="KW-1133">Transmembrane helix</keyword>
<comment type="subcellular location">
    <subcellularLocation>
        <location evidence="1">Membrane</location>
    </subcellularLocation>
</comment>
<evidence type="ECO:0000313" key="9">
    <source>
        <dbReference type="Proteomes" id="UP000601435"/>
    </source>
</evidence>
<evidence type="ECO:0000256" key="1">
    <source>
        <dbReference type="ARBA" id="ARBA00004370"/>
    </source>
</evidence>
<comment type="caution">
    <text evidence="8">The sequence shown here is derived from an EMBL/GenBank/DDBJ whole genome shotgun (WGS) entry which is preliminary data.</text>
</comment>
<dbReference type="PANTHER" id="PTHR12770:SF31">
    <property type="entry name" value="RUS FAMILY MEMBER 1"/>
    <property type="match status" value="1"/>
</dbReference>
<feature type="non-terminal residue" evidence="8">
    <location>
        <position position="1"/>
    </location>
</feature>
<keyword evidence="3 6" id="KW-0812">Transmembrane</keyword>
<evidence type="ECO:0000313" key="8">
    <source>
        <dbReference type="EMBL" id="CAE7639619.1"/>
    </source>
</evidence>
<feature type="domain" description="PA14" evidence="7">
    <location>
        <begin position="846"/>
        <end position="982"/>
    </location>
</feature>
<dbReference type="OrthoDB" id="442731at2759"/>
<gene>
    <name evidence="8" type="primary">RUS3</name>
    <name evidence="8" type="ORF">SNEC2469_LOCUS18062</name>
</gene>
<evidence type="ECO:0000256" key="6">
    <source>
        <dbReference type="SAM" id="Phobius"/>
    </source>
</evidence>
<keyword evidence="5 6" id="KW-0472">Membrane</keyword>
<evidence type="ECO:0000256" key="2">
    <source>
        <dbReference type="ARBA" id="ARBA00007558"/>
    </source>
</evidence>
<dbReference type="GO" id="GO:0016020">
    <property type="term" value="C:membrane"/>
    <property type="evidence" value="ECO:0007669"/>
    <property type="project" value="UniProtKB-SubCell"/>
</dbReference>
<evidence type="ECO:0000259" key="7">
    <source>
        <dbReference type="PROSITE" id="PS51820"/>
    </source>
</evidence>
<dbReference type="SMART" id="SM00758">
    <property type="entry name" value="PA14"/>
    <property type="match status" value="1"/>
</dbReference>
<dbReference type="InterPro" id="IPR006968">
    <property type="entry name" value="RUS_fam"/>
</dbReference>
<dbReference type="Gene3D" id="3.90.182.10">
    <property type="entry name" value="Toxin - Anthrax Protective Antigen,domain 1"/>
    <property type="match status" value="1"/>
</dbReference>
<dbReference type="InterPro" id="IPR011658">
    <property type="entry name" value="PA14_dom"/>
</dbReference>
<feature type="transmembrane region" description="Helical" evidence="6">
    <location>
        <begin position="230"/>
        <end position="250"/>
    </location>
</feature>
<dbReference type="InterPro" id="IPR054549">
    <property type="entry name" value="UVB_sens_RUS_dom"/>
</dbReference>
<feature type="transmembrane region" description="Helical" evidence="6">
    <location>
        <begin position="174"/>
        <end position="196"/>
    </location>
</feature>
<keyword evidence="9" id="KW-1185">Reference proteome</keyword>
<organism evidence="8 9">
    <name type="scientific">Symbiodinium necroappetens</name>
    <dbReference type="NCBI Taxonomy" id="1628268"/>
    <lineage>
        <taxon>Eukaryota</taxon>
        <taxon>Sar</taxon>
        <taxon>Alveolata</taxon>
        <taxon>Dinophyceae</taxon>
        <taxon>Suessiales</taxon>
        <taxon>Symbiodiniaceae</taxon>
        <taxon>Symbiodinium</taxon>
    </lineage>
</organism>
<feature type="non-terminal residue" evidence="8">
    <location>
        <position position="1004"/>
    </location>
</feature>
<dbReference type="EMBL" id="CAJNJA010030188">
    <property type="protein sequence ID" value="CAE7639619.1"/>
    <property type="molecule type" value="Genomic_DNA"/>
</dbReference>
<evidence type="ECO:0000256" key="4">
    <source>
        <dbReference type="ARBA" id="ARBA00022989"/>
    </source>
</evidence>
<reference evidence="8" key="1">
    <citation type="submission" date="2021-02" db="EMBL/GenBank/DDBJ databases">
        <authorList>
            <person name="Dougan E. K."/>
            <person name="Rhodes N."/>
            <person name="Thang M."/>
            <person name="Chan C."/>
        </authorList>
    </citation>
    <scope>NUCLEOTIDE SEQUENCE</scope>
</reference>
<dbReference type="Pfam" id="PF04884">
    <property type="entry name" value="UVB_sens_prot"/>
    <property type="match status" value="2"/>
</dbReference>
<evidence type="ECO:0000256" key="3">
    <source>
        <dbReference type="ARBA" id="ARBA00022692"/>
    </source>
</evidence>
<dbReference type="Pfam" id="PF07691">
    <property type="entry name" value="PA14"/>
    <property type="match status" value="1"/>
</dbReference>
<protein>
    <submittedName>
        <fullName evidence="8">RUS3 protein</fullName>
    </submittedName>
</protein>
<comment type="similarity">
    <text evidence="2">Belongs to the RUS1 family.</text>
</comment>
<proteinExistence type="inferred from homology"/>
<dbReference type="AlphaFoldDB" id="A0A812VJN1"/>
<sequence length="1004" mass="109707">ASLSTVIAGQDNTFIVHTRDAEDNPRSTDTTSAITGYMGSTLAVPLSFSYLGGGNYTATINPGWPTSVAPEYGRYQLWDTIQQVTFFVNTVACLQAVMKFHGVGDPDKTPAEATALQMGRDLLATVIGMGVATPAFTDRYRSAPRSFRMSAEVVNAVGHFVEILAAIFSGIVAFLYLGPALCLVAGTMSGAVRSVILQHFAKGGRLPPGRDPDFGDISLKESNQDRGGKIFGLFIGMGLLLGAIGIGSGAEAEQESLEASLRWFAVLSVVHLLGNVQAVRQLDIATPGEAPQPATLGEAKPGGFLRQMFLPKGFPSTVVASYGRFRAWALLQVLIGYPKQVVINMLFWGQVYGVGNAQSSPVTAVLIDIFMTTIDCVMGLLLGLPAVTQSLDYSKKRWFIYSGVLGRCSEFVQLAAALAPSRWFFPIIVLARSLAAFSGTSGSRVGGAIPPAFMRKEKADRKEIELIHVNVANGNQDKLVSVPSGVLSISFLYYLVFSGWHPSLSWQIAAYCALQGLSFCSLCGCFRNLPPLPGEALQEPLVGRKVSDVVWEEQNDMDSEVLNSYSGPASNPPALVRPHPAPRALFCFCSDDRIDIVGSPFTTRVEPGPTSAVRAPVHSLITGTGLQFAEAGVEGVFYVTLRDAQLNHRPPLSSMRDVWDEYEYGLRSIASQGHLHWSDAGRQPDELRRSGPRRVPLLLFDHAGQGRGCPLSATKRPAREAQTFNVVLRVNGQPVNPVAPHTFPLVINPKPIDSTAGVNYIYAFTTFFPEIRKSTDNSVIFQVRDEFGNDVPDEGNNFMICEADGPEQRTPPFRPPLDIVRHGAGLFRVNLKLDTTGLHKVYCYALNKGGINARYFNNRWVEGVPAISQVDTAIDFNWGEGLVTAESSDYASAQFDGYLQVLTPGNYTFYITADDGAKMWMDDELILSQDEAGQFQTRPILLTGDRLYHIQVMYYERTGFARMRLEWSSDQGLVREVIGKDSWFHSRSRLGLFPQQVLVYDKPG</sequence>
<dbReference type="InterPro" id="IPR037524">
    <property type="entry name" value="PA14/GLEYA"/>
</dbReference>
<dbReference type="PANTHER" id="PTHR12770">
    <property type="entry name" value="RUS1 FAMILY PROTEIN C16ORF58"/>
    <property type="match status" value="1"/>
</dbReference>
<name>A0A812VJN1_9DINO</name>
<evidence type="ECO:0000256" key="5">
    <source>
        <dbReference type="ARBA" id="ARBA00023136"/>
    </source>
</evidence>
<dbReference type="Proteomes" id="UP000601435">
    <property type="component" value="Unassembled WGS sequence"/>
</dbReference>